<evidence type="ECO:0000313" key="2">
    <source>
        <dbReference type="Proteomes" id="UP001501842"/>
    </source>
</evidence>
<dbReference type="RefSeq" id="WP_344456481.1">
    <property type="nucleotide sequence ID" value="NZ_BAAATZ010000033.1"/>
</dbReference>
<evidence type="ECO:0000313" key="1">
    <source>
        <dbReference type="EMBL" id="GAA2736869.1"/>
    </source>
</evidence>
<protein>
    <submittedName>
        <fullName evidence="1">Uncharacterized protein</fullName>
    </submittedName>
</protein>
<dbReference type="Proteomes" id="UP001501842">
    <property type="component" value="Unassembled WGS sequence"/>
</dbReference>
<organism evidence="1 2">
    <name type="scientific">Actinocorallia aurantiaca</name>
    <dbReference type="NCBI Taxonomy" id="46204"/>
    <lineage>
        <taxon>Bacteria</taxon>
        <taxon>Bacillati</taxon>
        <taxon>Actinomycetota</taxon>
        <taxon>Actinomycetes</taxon>
        <taxon>Streptosporangiales</taxon>
        <taxon>Thermomonosporaceae</taxon>
        <taxon>Actinocorallia</taxon>
    </lineage>
</organism>
<dbReference type="EMBL" id="BAAATZ010000033">
    <property type="protein sequence ID" value="GAA2736869.1"/>
    <property type="molecule type" value="Genomic_DNA"/>
</dbReference>
<sequence length="49" mass="5140">MPGRRDLRRSAALSSAAYIVAEAIKAVGISKTLMCSALDLDALAEFANT</sequence>
<keyword evidence="2" id="KW-1185">Reference proteome</keyword>
<name>A0ABP6H613_9ACTN</name>
<reference evidence="2" key="1">
    <citation type="journal article" date="2019" name="Int. J. Syst. Evol. Microbiol.">
        <title>The Global Catalogue of Microorganisms (GCM) 10K type strain sequencing project: providing services to taxonomists for standard genome sequencing and annotation.</title>
        <authorList>
            <consortium name="The Broad Institute Genomics Platform"/>
            <consortium name="The Broad Institute Genome Sequencing Center for Infectious Disease"/>
            <person name="Wu L."/>
            <person name="Ma J."/>
        </authorList>
    </citation>
    <scope>NUCLEOTIDE SEQUENCE [LARGE SCALE GENOMIC DNA]</scope>
    <source>
        <strain evidence="2">JCM 8201</strain>
    </source>
</reference>
<comment type="caution">
    <text evidence="1">The sequence shown here is derived from an EMBL/GenBank/DDBJ whole genome shotgun (WGS) entry which is preliminary data.</text>
</comment>
<accession>A0ABP6H613</accession>
<gene>
    <name evidence="1" type="ORF">GCM10010439_65030</name>
</gene>
<proteinExistence type="predicted"/>